<proteinExistence type="inferred from homology"/>
<dbReference type="GO" id="GO:0010052">
    <property type="term" value="P:guard cell differentiation"/>
    <property type="evidence" value="ECO:0000318"/>
    <property type="project" value="GO_Central"/>
</dbReference>
<keyword evidence="3 7" id="KW-0217">Developmental protein</keyword>
<dbReference type="HOGENOM" id="CLU_135272_2_1_1"/>
<dbReference type="Proteomes" id="UP000026915">
    <property type="component" value="Chromosome 6"/>
</dbReference>
<evidence type="ECO:0000256" key="8">
    <source>
        <dbReference type="SAM" id="Phobius"/>
    </source>
</evidence>
<feature type="transmembrane region" description="Helical" evidence="8">
    <location>
        <begin position="12"/>
        <end position="29"/>
    </location>
</feature>
<keyword evidence="5" id="KW-0732">Signal</keyword>
<keyword evidence="8" id="KW-0472">Membrane</keyword>
<dbReference type="AlphaFoldDB" id="A0A061G9H2"/>
<protein>
    <recommendedName>
        <fullName evidence="7">Epidermal patterning factor-like protein</fullName>
    </recommendedName>
</protein>
<evidence type="ECO:0000313" key="10">
    <source>
        <dbReference type="EMBL" id="EOY25802.1"/>
    </source>
</evidence>
<evidence type="ECO:0000313" key="11">
    <source>
        <dbReference type="Proteomes" id="UP000026915"/>
    </source>
</evidence>
<dbReference type="PANTHER" id="PTHR33109">
    <property type="entry name" value="EPIDERMAL PATTERNING FACTOR-LIKE PROTEIN 4"/>
    <property type="match status" value="1"/>
</dbReference>
<dbReference type="EMBL" id="CM001884">
    <property type="protein sequence ID" value="EOY25802.1"/>
    <property type="molecule type" value="Genomic_DNA"/>
</dbReference>
<keyword evidence="4 7" id="KW-0964">Secreted</keyword>
<evidence type="ECO:0000259" key="9">
    <source>
        <dbReference type="PROSITE" id="PS00028"/>
    </source>
</evidence>
<comment type="subcellular location">
    <subcellularLocation>
        <location evidence="1 7">Secreted</location>
    </subcellularLocation>
</comment>
<organism evidence="10 11">
    <name type="scientific">Theobroma cacao</name>
    <name type="common">Cacao</name>
    <name type="synonym">Cocoa</name>
    <dbReference type="NCBI Taxonomy" id="3641"/>
    <lineage>
        <taxon>Eukaryota</taxon>
        <taxon>Viridiplantae</taxon>
        <taxon>Streptophyta</taxon>
        <taxon>Embryophyta</taxon>
        <taxon>Tracheophyta</taxon>
        <taxon>Spermatophyta</taxon>
        <taxon>Magnoliopsida</taxon>
        <taxon>eudicotyledons</taxon>
        <taxon>Gunneridae</taxon>
        <taxon>Pentapetalae</taxon>
        <taxon>rosids</taxon>
        <taxon>malvids</taxon>
        <taxon>Malvales</taxon>
        <taxon>Malvaceae</taxon>
        <taxon>Byttnerioideae</taxon>
        <taxon>Theobroma</taxon>
    </lineage>
</organism>
<evidence type="ECO:0000256" key="4">
    <source>
        <dbReference type="ARBA" id="ARBA00022525"/>
    </source>
</evidence>
<dbReference type="InParanoid" id="A0A061G9H2"/>
<dbReference type="PANTHER" id="PTHR33109:SF60">
    <property type="entry name" value="EPIDERMAL PATTERNING FACTOR-LIKE PROTEIN 8"/>
    <property type="match status" value="1"/>
</dbReference>
<evidence type="ECO:0000256" key="3">
    <source>
        <dbReference type="ARBA" id="ARBA00022473"/>
    </source>
</evidence>
<reference evidence="10 11" key="1">
    <citation type="journal article" date="2013" name="Genome Biol.">
        <title>The genome sequence of the most widely cultivated cacao type and its use to identify candidate genes regulating pod color.</title>
        <authorList>
            <person name="Motamayor J.C."/>
            <person name="Mockaitis K."/>
            <person name="Schmutz J."/>
            <person name="Haiminen N."/>
            <person name="Iii D.L."/>
            <person name="Cornejo O."/>
            <person name="Findley S.D."/>
            <person name="Zheng P."/>
            <person name="Utro F."/>
            <person name="Royaert S."/>
            <person name="Saski C."/>
            <person name="Jenkins J."/>
            <person name="Podicheti R."/>
            <person name="Zhao M."/>
            <person name="Scheffler B.E."/>
            <person name="Stack J.C."/>
            <person name="Feltus F.A."/>
            <person name="Mustiga G.M."/>
            <person name="Amores F."/>
            <person name="Phillips W."/>
            <person name="Marelli J.P."/>
            <person name="May G.D."/>
            <person name="Shapiro H."/>
            <person name="Ma J."/>
            <person name="Bustamante C.D."/>
            <person name="Schnell R.J."/>
            <person name="Main D."/>
            <person name="Gilbert D."/>
            <person name="Parida L."/>
            <person name="Kuhn D.N."/>
        </authorList>
    </citation>
    <scope>NUCLEOTIDE SEQUENCE [LARGE SCALE GENOMIC DNA]</scope>
    <source>
        <strain evidence="11">cv. Matina 1-6</strain>
    </source>
</reference>
<evidence type="ECO:0000256" key="5">
    <source>
        <dbReference type="ARBA" id="ARBA00022729"/>
    </source>
</evidence>
<evidence type="ECO:0000256" key="7">
    <source>
        <dbReference type="RuleBase" id="RU367102"/>
    </source>
</evidence>
<sequence length="143" mass="16367">MATSRICSNRLKVAITVTSIFFITFLYTSGDSIRKLFEFCFNNFFLFFFLVSRVERIIIYAAFAVGILNSGHSESMVQQSKMVLGSKPPSCVNKCLNCSPCMATLVIPSHQWKHFRATYHGDEDESYYLLSWKCKCGDKLFQP</sequence>
<dbReference type="Pfam" id="PF17181">
    <property type="entry name" value="EPF"/>
    <property type="match status" value="1"/>
</dbReference>
<keyword evidence="8" id="KW-1133">Transmembrane helix</keyword>
<accession>A0A061G9H2</accession>
<feature type="transmembrane region" description="Helical" evidence="8">
    <location>
        <begin position="44"/>
        <end position="68"/>
    </location>
</feature>
<gene>
    <name evidence="10" type="ORF">TCM_027162</name>
</gene>
<comment type="function">
    <text evidence="7">Controls stomatal patterning.</text>
</comment>
<evidence type="ECO:0000256" key="2">
    <source>
        <dbReference type="ARBA" id="ARBA00008127"/>
    </source>
</evidence>
<evidence type="ECO:0000256" key="1">
    <source>
        <dbReference type="ARBA" id="ARBA00004613"/>
    </source>
</evidence>
<keyword evidence="8" id="KW-0812">Transmembrane</keyword>
<dbReference type="eggNOG" id="ENOG502S5F3">
    <property type="taxonomic scope" value="Eukaryota"/>
</dbReference>
<dbReference type="InterPro" id="IPR039455">
    <property type="entry name" value="EPFL"/>
</dbReference>
<evidence type="ECO:0000256" key="6">
    <source>
        <dbReference type="ARBA" id="ARBA00023157"/>
    </source>
</evidence>
<keyword evidence="11" id="KW-1185">Reference proteome</keyword>
<dbReference type="InterPro" id="IPR013087">
    <property type="entry name" value="Znf_C2H2_type"/>
</dbReference>
<comment type="similarity">
    <text evidence="2 7">Belongs to the plant cysteine rich small secretory peptide family. Epidermal patterning factor subfamily.</text>
</comment>
<dbReference type="Gramene" id="EOY25802">
    <property type="protein sequence ID" value="EOY25802"/>
    <property type="gene ID" value="TCM_027162"/>
</dbReference>
<dbReference type="GO" id="GO:0005576">
    <property type="term" value="C:extracellular region"/>
    <property type="evidence" value="ECO:0007669"/>
    <property type="project" value="UniProtKB-SubCell"/>
</dbReference>
<keyword evidence="6" id="KW-1015">Disulfide bond</keyword>
<dbReference type="PROSITE" id="PS00028">
    <property type="entry name" value="ZINC_FINGER_C2H2_1"/>
    <property type="match status" value="1"/>
</dbReference>
<feature type="domain" description="C2H2-type" evidence="9">
    <location>
        <begin position="98"/>
        <end position="120"/>
    </location>
</feature>
<name>A0A061G9H2_THECC</name>